<evidence type="ECO:0000256" key="7">
    <source>
        <dbReference type="ARBA" id="ARBA00023180"/>
    </source>
</evidence>
<dbReference type="Ensembl" id="ENSLOCT00000013465.1">
    <property type="protein sequence ID" value="ENSLOCP00000013436.1"/>
    <property type="gene ID" value="ENSLOCG00000010954.1"/>
</dbReference>
<proteinExistence type="predicted"/>
<dbReference type="PANTHER" id="PTHR16677">
    <property type="entry name" value="HEMATOPOIETIC PROGENITOR CELL ANTIGEN CD34"/>
    <property type="match status" value="1"/>
</dbReference>
<keyword evidence="5 9" id="KW-1133">Transmembrane helix</keyword>
<protein>
    <submittedName>
        <fullName evidence="10">Uncharacterized protein</fullName>
    </submittedName>
</protein>
<keyword evidence="4" id="KW-0130">Cell adhesion</keyword>
<keyword evidence="3" id="KW-0732">Signal</keyword>
<dbReference type="STRING" id="7918.ENSLOCP00000013436"/>
<keyword evidence="2 9" id="KW-0812">Transmembrane</keyword>
<comment type="subcellular location">
    <subcellularLocation>
        <location evidence="1">Membrane</location>
        <topology evidence="1">Single-pass type I membrane protein</topology>
    </subcellularLocation>
</comment>
<dbReference type="GO" id="GO:0007155">
    <property type="term" value="P:cell adhesion"/>
    <property type="evidence" value="ECO:0007669"/>
    <property type="project" value="UniProtKB-KW"/>
</dbReference>
<evidence type="ECO:0000313" key="11">
    <source>
        <dbReference type="Proteomes" id="UP000018468"/>
    </source>
</evidence>
<dbReference type="AlphaFoldDB" id="W5MYH7"/>
<organism evidence="10 11">
    <name type="scientific">Lepisosteus oculatus</name>
    <name type="common">Spotted gar</name>
    <dbReference type="NCBI Taxonomy" id="7918"/>
    <lineage>
        <taxon>Eukaryota</taxon>
        <taxon>Metazoa</taxon>
        <taxon>Chordata</taxon>
        <taxon>Craniata</taxon>
        <taxon>Vertebrata</taxon>
        <taxon>Euteleostomi</taxon>
        <taxon>Actinopterygii</taxon>
        <taxon>Neopterygii</taxon>
        <taxon>Holostei</taxon>
        <taxon>Semionotiformes</taxon>
        <taxon>Lepisosteidae</taxon>
        <taxon>Lepisosteus</taxon>
    </lineage>
</organism>
<evidence type="ECO:0000256" key="3">
    <source>
        <dbReference type="ARBA" id="ARBA00022729"/>
    </source>
</evidence>
<keyword evidence="6 9" id="KW-0472">Membrane</keyword>
<accession>W5MYH7</accession>
<dbReference type="OMA" id="PYQADED"/>
<reference evidence="11" key="1">
    <citation type="submission" date="2011-12" db="EMBL/GenBank/DDBJ databases">
        <title>The Draft Genome of Lepisosteus oculatus.</title>
        <authorList>
            <consortium name="The Broad Institute Genome Assembly &amp; Analysis Group"/>
            <consortium name="Computational R&amp;D Group"/>
            <consortium name="and Sequencing Platform"/>
            <person name="Di Palma F."/>
            <person name="Alfoldi J."/>
            <person name="Johnson J."/>
            <person name="Berlin A."/>
            <person name="Gnerre S."/>
            <person name="Jaffe D."/>
            <person name="MacCallum I."/>
            <person name="Young S."/>
            <person name="Walker B.J."/>
            <person name="Lander E.S."/>
            <person name="Lindblad-Toh K."/>
        </authorList>
    </citation>
    <scope>NUCLEOTIDE SEQUENCE [LARGE SCALE GENOMIC DNA]</scope>
</reference>
<dbReference type="GeneTree" id="ENSGT00390000008414"/>
<sequence>VGIVKALPRWRSHSPTVLVSLLLAGLLLAALLIGCYCYRTRQNHSTKGMRLTEEPYQADEDQGNTLVSVAPLNPPEPQEKPSINGESPEGAKNQAPPPGTTAPTATTNGHSASKQAPVADTEL</sequence>
<dbReference type="Pfam" id="PF06365">
    <property type="entry name" value="CD34_antigen"/>
    <property type="match status" value="1"/>
</dbReference>
<dbReference type="InterPro" id="IPR013836">
    <property type="entry name" value="CD34/Podocalyxin"/>
</dbReference>
<evidence type="ECO:0000256" key="2">
    <source>
        <dbReference type="ARBA" id="ARBA00022692"/>
    </source>
</evidence>
<dbReference type="Bgee" id="ENSLOCG00000010954">
    <property type="expression patterns" value="Expressed in larva and 13 other cell types or tissues"/>
</dbReference>
<feature type="transmembrane region" description="Helical" evidence="9">
    <location>
        <begin position="17"/>
        <end position="38"/>
    </location>
</feature>
<keyword evidence="7" id="KW-0325">Glycoprotein</keyword>
<dbReference type="Proteomes" id="UP000018468">
    <property type="component" value="Linkage group LG3"/>
</dbReference>
<evidence type="ECO:0000256" key="8">
    <source>
        <dbReference type="SAM" id="MobiDB-lite"/>
    </source>
</evidence>
<evidence type="ECO:0000256" key="1">
    <source>
        <dbReference type="ARBA" id="ARBA00004479"/>
    </source>
</evidence>
<dbReference type="eggNOG" id="ENOG502S9DK">
    <property type="taxonomic scope" value="Eukaryota"/>
</dbReference>
<keyword evidence="11" id="KW-1185">Reference proteome</keyword>
<dbReference type="EMBL" id="AHAT01016762">
    <property type="status" value="NOT_ANNOTATED_CDS"/>
    <property type="molecule type" value="Genomic_DNA"/>
</dbReference>
<evidence type="ECO:0000256" key="9">
    <source>
        <dbReference type="SAM" id="Phobius"/>
    </source>
</evidence>
<dbReference type="InterPro" id="IPR008083">
    <property type="entry name" value="CD34"/>
</dbReference>
<evidence type="ECO:0000256" key="6">
    <source>
        <dbReference type="ARBA" id="ARBA00023136"/>
    </source>
</evidence>
<name>W5MYH7_LEPOC</name>
<dbReference type="InParanoid" id="W5MYH7"/>
<evidence type="ECO:0000256" key="5">
    <source>
        <dbReference type="ARBA" id="ARBA00022989"/>
    </source>
</evidence>
<dbReference type="PANTHER" id="PTHR16677:SF1">
    <property type="entry name" value="HEMATOPOIETIC PROGENITOR CELL ANTIGEN CD34"/>
    <property type="match status" value="1"/>
</dbReference>
<dbReference type="GO" id="GO:0005886">
    <property type="term" value="C:plasma membrane"/>
    <property type="evidence" value="ECO:0007669"/>
    <property type="project" value="UniProtKB-ARBA"/>
</dbReference>
<evidence type="ECO:0000256" key="4">
    <source>
        <dbReference type="ARBA" id="ARBA00022889"/>
    </source>
</evidence>
<evidence type="ECO:0000313" key="10">
    <source>
        <dbReference type="Ensembl" id="ENSLOCP00000013436.1"/>
    </source>
</evidence>
<dbReference type="HOGENOM" id="CLU_2164078_0_0_1"/>
<reference evidence="10" key="2">
    <citation type="submission" date="2025-08" db="UniProtKB">
        <authorList>
            <consortium name="Ensembl"/>
        </authorList>
    </citation>
    <scope>IDENTIFICATION</scope>
</reference>
<feature type="region of interest" description="Disordered" evidence="8">
    <location>
        <begin position="44"/>
        <end position="123"/>
    </location>
</feature>
<reference evidence="10" key="3">
    <citation type="submission" date="2025-09" db="UniProtKB">
        <authorList>
            <consortium name="Ensembl"/>
        </authorList>
    </citation>
    <scope>IDENTIFICATION</scope>
</reference>